<dbReference type="InterPro" id="IPR037401">
    <property type="entry name" value="SnoaL-like"/>
</dbReference>
<dbReference type="Proteomes" id="UP001081071">
    <property type="component" value="Unassembled WGS sequence"/>
</dbReference>
<reference evidence="2" key="1">
    <citation type="submission" date="2022-12" db="EMBL/GenBank/DDBJ databases">
        <authorList>
            <person name="Krivoruchko A.V."/>
            <person name="Elkin A."/>
        </authorList>
    </citation>
    <scope>NUCLEOTIDE SEQUENCE</scope>
    <source>
        <strain evidence="2">IEGM 1391</strain>
    </source>
</reference>
<accession>A0ABT4ME39</accession>
<dbReference type="Gene3D" id="3.10.450.50">
    <property type="match status" value="1"/>
</dbReference>
<proteinExistence type="predicted"/>
<keyword evidence="3" id="KW-1185">Reference proteome</keyword>
<comment type="caution">
    <text evidence="2">The sequence shown here is derived from an EMBL/GenBank/DDBJ whole genome shotgun (WGS) entry which is preliminary data.</text>
</comment>
<sequence length="134" mass="14661">MTSIETNPSTAWPERLRATYDRADSRDARGFASYFSASGTMKFGNSGILTGPQEIESSLTEFFGSISSMKHTIVSVWEASNQAIFEAVVTYGRLDGSSVDVPAVTAYTFENDKVSSCRIYCDMTPVFQAEEPPS</sequence>
<evidence type="ECO:0000313" key="2">
    <source>
        <dbReference type="EMBL" id="MCZ4518929.1"/>
    </source>
</evidence>
<dbReference type="EMBL" id="JAPWIJ010000004">
    <property type="protein sequence ID" value="MCZ4518929.1"/>
    <property type="molecule type" value="Genomic_DNA"/>
</dbReference>
<dbReference type="InterPro" id="IPR032710">
    <property type="entry name" value="NTF2-like_dom_sf"/>
</dbReference>
<evidence type="ECO:0000313" key="3">
    <source>
        <dbReference type="Proteomes" id="UP001081071"/>
    </source>
</evidence>
<dbReference type="Pfam" id="PF12680">
    <property type="entry name" value="SnoaL_2"/>
    <property type="match status" value="1"/>
</dbReference>
<evidence type="ECO:0000259" key="1">
    <source>
        <dbReference type="Pfam" id="PF12680"/>
    </source>
</evidence>
<name>A0ABT4ME39_9NOCA</name>
<gene>
    <name evidence="2" type="ORF">O4220_10400</name>
</gene>
<dbReference type="RefSeq" id="WP_269603841.1">
    <property type="nucleotide sequence ID" value="NZ_JAPWIJ010000004.1"/>
</dbReference>
<organism evidence="2 3">
    <name type="scientific">Rhodococcus ruber</name>
    <dbReference type="NCBI Taxonomy" id="1830"/>
    <lineage>
        <taxon>Bacteria</taxon>
        <taxon>Bacillati</taxon>
        <taxon>Actinomycetota</taxon>
        <taxon>Actinomycetes</taxon>
        <taxon>Mycobacteriales</taxon>
        <taxon>Nocardiaceae</taxon>
        <taxon>Rhodococcus</taxon>
    </lineage>
</organism>
<feature type="domain" description="SnoaL-like" evidence="1">
    <location>
        <begin position="17"/>
        <end position="115"/>
    </location>
</feature>
<protein>
    <submittedName>
        <fullName evidence="2">Nuclear transport factor 2 family protein</fullName>
    </submittedName>
</protein>
<dbReference type="SUPFAM" id="SSF54427">
    <property type="entry name" value="NTF2-like"/>
    <property type="match status" value="1"/>
</dbReference>